<dbReference type="OrthoDB" id="1703340at2759"/>
<accession>A0A8J5YJD1</accession>
<protein>
    <submittedName>
        <fullName evidence="1">Uncharacterized protein</fullName>
    </submittedName>
</protein>
<name>A0A8J5YJD1_9ROSI</name>
<dbReference type="EMBL" id="JAHUZN010000009">
    <property type="protein sequence ID" value="KAG8483017.1"/>
    <property type="molecule type" value="Genomic_DNA"/>
</dbReference>
<evidence type="ECO:0000313" key="1">
    <source>
        <dbReference type="EMBL" id="KAG8483017.1"/>
    </source>
</evidence>
<sequence length="49" mass="5565">MAKVVVNQVADNHYQLALARLGVVNRSLKVAISRVKKRNRQAIRTHGRK</sequence>
<reference evidence="1 2" key="1">
    <citation type="journal article" date="2021" name="bioRxiv">
        <title>The Gossypium anomalum genome as a resource for cotton improvement and evolutionary analysis of hybrid incompatibility.</title>
        <authorList>
            <person name="Grover C.E."/>
            <person name="Yuan D."/>
            <person name="Arick M.A."/>
            <person name="Miller E.R."/>
            <person name="Hu G."/>
            <person name="Peterson D.G."/>
            <person name="Wendel J.F."/>
            <person name="Udall J.A."/>
        </authorList>
    </citation>
    <scope>NUCLEOTIDE SEQUENCE [LARGE SCALE GENOMIC DNA]</scope>
    <source>
        <strain evidence="1">JFW-Udall</strain>
        <tissue evidence="1">Leaf</tissue>
    </source>
</reference>
<gene>
    <name evidence="1" type="ORF">CXB51_021877</name>
</gene>
<organism evidence="1 2">
    <name type="scientific">Gossypium anomalum</name>
    <dbReference type="NCBI Taxonomy" id="47600"/>
    <lineage>
        <taxon>Eukaryota</taxon>
        <taxon>Viridiplantae</taxon>
        <taxon>Streptophyta</taxon>
        <taxon>Embryophyta</taxon>
        <taxon>Tracheophyta</taxon>
        <taxon>Spermatophyta</taxon>
        <taxon>Magnoliopsida</taxon>
        <taxon>eudicotyledons</taxon>
        <taxon>Gunneridae</taxon>
        <taxon>Pentapetalae</taxon>
        <taxon>rosids</taxon>
        <taxon>malvids</taxon>
        <taxon>Malvales</taxon>
        <taxon>Malvaceae</taxon>
        <taxon>Malvoideae</taxon>
        <taxon>Gossypium</taxon>
    </lineage>
</organism>
<comment type="caution">
    <text evidence="1">The sequence shown here is derived from an EMBL/GenBank/DDBJ whole genome shotgun (WGS) entry which is preliminary data.</text>
</comment>
<dbReference type="Proteomes" id="UP000701853">
    <property type="component" value="Chromosome 9"/>
</dbReference>
<evidence type="ECO:0000313" key="2">
    <source>
        <dbReference type="Proteomes" id="UP000701853"/>
    </source>
</evidence>
<keyword evidence="2" id="KW-1185">Reference proteome</keyword>
<proteinExistence type="predicted"/>
<dbReference type="AlphaFoldDB" id="A0A8J5YJD1"/>